<name>A0AAD9L3D8_RIDPI</name>
<sequence length="47" mass="5280">FTPSERVLIRHSSPRVNGGTTQVNAFTERHQRLLTTVLKRTSESAAE</sequence>
<accession>A0AAD9L3D8</accession>
<evidence type="ECO:0000313" key="2">
    <source>
        <dbReference type="EMBL" id="KAK2182324.1"/>
    </source>
</evidence>
<gene>
    <name evidence="2" type="ORF">NP493_358g00028</name>
</gene>
<proteinExistence type="predicted"/>
<keyword evidence="3" id="KW-1185">Reference proteome</keyword>
<reference evidence="2" key="1">
    <citation type="journal article" date="2023" name="Mol. Biol. Evol.">
        <title>Third-Generation Sequencing Reveals the Adaptive Role of the Epigenome in Three Deep-Sea Polychaetes.</title>
        <authorList>
            <person name="Perez M."/>
            <person name="Aroh O."/>
            <person name="Sun Y."/>
            <person name="Lan Y."/>
            <person name="Juniper S.K."/>
            <person name="Young C.R."/>
            <person name="Angers B."/>
            <person name="Qian P.Y."/>
        </authorList>
    </citation>
    <scope>NUCLEOTIDE SEQUENCE</scope>
    <source>
        <strain evidence="2">R07B-5</strain>
    </source>
</reference>
<evidence type="ECO:0000313" key="3">
    <source>
        <dbReference type="Proteomes" id="UP001209878"/>
    </source>
</evidence>
<protein>
    <submittedName>
        <fullName evidence="2">Uncharacterized protein</fullName>
    </submittedName>
</protein>
<dbReference type="EMBL" id="JAODUO010000358">
    <property type="protein sequence ID" value="KAK2182324.1"/>
    <property type="molecule type" value="Genomic_DNA"/>
</dbReference>
<dbReference type="Proteomes" id="UP001209878">
    <property type="component" value="Unassembled WGS sequence"/>
</dbReference>
<comment type="caution">
    <text evidence="2">The sequence shown here is derived from an EMBL/GenBank/DDBJ whole genome shotgun (WGS) entry which is preliminary data.</text>
</comment>
<feature type="region of interest" description="Disordered" evidence="1">
    <location>
        <begin position="1"/>
        <end position="20"/>
    </location>
</feature>
<organism evidence="2 3">
    <name type="scientific">Ridgeia piscesae</name>
    <name type="common">Tubeworm</name>
    <dbReference type="NCBI Taxonomy" id="27915"/>
    <lineage>
        <taxon>Eukaryota</taxon>
        <taxon>Metazoa</taxon>
        <taxon>Spiralia</taxon>
        <taxon>Lophotrochozoa</taxon>
        <taxon>Annelida</taxon>
        <taxon>Polychaeta</taxon>
        <taxon>Sedentaria</taxon>
        <taxon>Canalipalpata</taxon>
        <taxon>Sabellida</taxon>
        <taxon>Siboglinidae</taxon>
        <taxon>Ridgeia</taxon>
    </lineage>
</organism>
<dbReference type="AlphaFoldDB" id="A0AAD9L3D8"/>
<feature type="non-terminal residue" evidence="2">
    <location>
        <position position="1"/>
    </location>
</feature>
<evidence type="ECO:0000256" key="1">
    <source>
        <dbReference type="SAM" id="MobiDB-lite"/>
    </source>
</evidence>